<dbReference type="PROSITE" id="PS50005">
    <property type="entry name" value="TPR"/>
    <property type="match status" value="4"/>
</dbReference>
<feature type="repeat" description="TPR" evidence="3">
    <location>
        <begin position="471"/>
        <end position="504"/>
    </location>
</feature>
<proteinExistence type="predicted"/>
<evidence type="ECO:0000256" key="1">
    <source>
        <dbReference type="ARBA" id="ARBA00022737"/>
    </source>
</evidence>
<dbReference type="PROSITE" id="PS51996">
    <property type="entry name" value="TR_MART"/>
    <property type="match status" value="1"/>
</dbReference>
<dbReference type="Gene3D" id="3.90.176.10">
    <property type="entry name" value="Toxin ADP-ribosyltransferase, Chain A, domain 1"/>
    <property type="match status" value="1"/>
</dbReference>
<dbReference type="SUPFAM" id="SSF56399">
    <property type="entry name" value="ADP-ribosylation"/>
    <property type="match status" value="1"/>
</dbReference>
<dbReference type="PANTHER" id="PTHR45641:SF19">
    <property type="entry name" value="NEPHROCYSTIN-3"/>
    <property type="match status" value="1"/>
</dbReference>
<dbReference type="Pfam" id="PF13424">
    <property type="entry name" value="TPR_12"/>
    <property type="match status" value="2"/>
</dbReference>
<gene>
    <name evidence="4" type="ORF">GPM918_LOCUS35896</name>
    <name evidence="5" type="ORF">SRO942_LOCUS36624</name>
</gene>
<dbReference type="SMART" id="SM00028">
    <property type="entry name" value="TPR"/>
    <property type="match status" value="6"/>
</dbReference>
<protein>
    <submittedName>
        <fullName evidence="4">Uncharacterized protein</fullName>
    </submittedName>
</protein>
<keyword evidence="6" id="KW-1185">Reference proteome</keyword>
<dbReference type="AlphaFoldDB" id="A0A815RWX8"/>
<dbReference type="SUPFAM" id="SSF81901">
    <property type="entry name" value="HCP-like"/>
    <property type="match status" value="1"/>
</dbReference>
<name>A0A815RWX8_9BILA</name>
<dbReference type="Pfam" id="PF13374">
    <property type="entry name" value="TPR_10"/>
    <property type="match status" value="1"/>
</dbReference>
<keyword evidence="2 3" id="KW-0802">TPR repeat</keyword>
<reference evidence="4" key="1">
    <citation type="submission" date="2021-02" db="EMBL/GenBank/DDBJ databases">
        <authorList>
            <person name="Nowell W R."/>
        </authorList>
    </citation>
    <scope>NUCLEOTIDE SEQUENCE</scope>
</reference>
<evidence type="ECO:0000256" key="2">
    <source>
        <dbReference type="ARBA" id="ARBA00022803"/>
    </source>
</evidence>
<feature type="repeat" description="TPR" evidence="3">
    <location>
        <begin position="310"/>
        <end position="343"/>
    </location>
</feature>
<organism evidence="4 6">
    <name type="scientific">Didymodactylos carnosus</name>
    <dbReference type="NCBI Taxonomy" id="1234261"/>
    <lineage>
        <taxon>Eukaryota</taxon>
        <taxon>Metazoa</taxon>
        <taxon>Spiralia</taxon>
        <taxon>Gnathifera</taxon>
        <taxon>Rotifera</taxon>
        <taxon>Eurotatoria</taxon>
        <taxon>Bdelloidea</taxon>
        <taxon>Philodinida</taxon>
        <taxon>Philodinidae</taxon>
        <taxon>Didymodactylos</taxon>
    </lineage>
</organism>
<keyword evidence="1" id="KW-0677">Repeat</keyword>
<dbReference type="EMBL" id="CAJNOQ010021202">
    <property type="protein sequence ID" value="CAF1482377.1"/>
    <property type="molecule type" value="Genomic_DNA"/>
</dbReference>
<evidence type="ECO:0000313" key="4">
    <source>
        <dbReference type="EMBL" id="CAF1482377.1"/>
    </source>
</evidence>
<dbReference type="OrthoDB" id="541719at2759"/>
<dbReference type="InterPro" id="IPR011990">
    <property type="entry name" value="TPR-like_helical_dom_sf"/>
</dbReference>
<accession>A0A815RWX8</accession>
<feature type="repeat" description="TPR" evidence="3">
    <location>
        <begin position="387"/>
        <end position="420"/>
    </location>
</feature>
<dbReference type="Proteomes" id="UP000681722">
    <property type="component" value="Unassembled WGS sequence"/>
</dbReference>
<dbReference type="Proteomes" id="UP000663829">
    <property type="component" value="Unassembled WGS sequence"/>
</dbReference>
<dbReference type="PANTHER" id="PTHR45641">
    <property type="entry name" value="TETRATRICOPEPTIDE REPEAT PROTEIN (AFU_ORTHOLOGUE AFUA_6G03870)"/>
    <property type="match status" value="1"/>
</dbReference>
<evidence type="ECO:0000313" key="6">
    <source>
        <dbReference type="Proteomes" id="UP000663829"/>
    </source>
</evidence>
<dbReference type="InterPro" id="IPR019734">
    <property type="entry name" value="TPR_rpt"/>
</dbReference>
<sequence length="541" mass="64930">MASINNKLRRQRYYESVLISSVNRTEQSHTNLDSSFIYFQLLIDILLKSNCVYSLHDFIHICKYEYYNDLVEQRRIDEFHQTYTQETSIEWYTKDCFVYRLLNRVLRQQNTDLLIKFQFLIKDIYEQLEQFHQQQKRDWDHHQYVYRGQLMSTDELNHMKSNIGELISMNSFLSTTLDRELAREFICCTENNHNYQTVLFEIEIDRSSKRKPYANITQQSHFDSEEEILFMIGSIFRIVAINHEPELNTWIVQLVFCDDNELELKPMYDYMKMEFVNNKYALGKLLWQRCEFDQAEYYYRQQLLLHENDSECYHGLGLIYRTKGHLDSALVYHHQALELQLPSDHKKLAYSYGYIGEIHIRKDENQLALKYFKLALYMFTNDQPNSAWCCHNLGILYRKQKQYDLALKYFHRTLEKHQKYLPKGHPHEAATINQIGIIYRCQGQYLQALEQHEKALEMRLKYLPAQHPYISQSFQTIGLLYQDKGDNEQALYYYDQAENIIKKGSPSNHRKLTTIQQQIKSIKITTTADFLYTDKKFLCKS</sequence>
<feature type="repeat" description="TPR" evidence="3">
    <location>
        <begin position="429"/>
        <end position="462"/>
    </location>
</feature>
<comment type="caution">
    <text evidence="4">The sequence shown here is derived from an EMBL/GenBank/DDBJ whole genome shotgun (WGS) entry which is preliminary data.</text>
</comment>
<dbReference type="EMBL" id="CAJOBC010086688">
    <property type="protein sequence ID" value="CAF4347154.1"/>
    <property type="molecule type" value="Genomic_DNA"/>
</dbReference>
<evidence type="ECO:0000313" key="5">
    <source>
        <dbReference type="EMBL" id="CAF4347154.1"/>
    </source>
</evidence>
<dbReference type="Gene3D" id="1.25.40.10">
    <property type="entry name" value="Tetratricopeptide repeat domain"/>
    <property type="match status" value="2"/>
</dbReference>
<evidence type="ECO:0000256" key="3">
    <source>
        <dbReference type="PROSITE-ProRule" id="PRU00339"/>
    </source>
</evidence>